<evidence type="ECO:0000259" key="6">
    <source>
        <dbReference type="Pfam" id="PF25789"/>
    </source>
</evidence>
<name>A0A9Q0M939_BLOTA</name>
<comment type="subcellular location">
    <subcellularLocation>
        <location evidence="1">Cytoplasm</location>
    </subcellularLocation>
</comment>
<evidence type="ECO:0000256" key="3">
    <source>
        <dbReference type="ARBA" id="ARBA00022490"/>
    </source>
</evidence>
<evidence type="ECO:0000256" key="4">
    <source>
        <dbReference type="ARBA" id="ARBA00030494"/>
    </source>
</evidence>
<evidence type="ECO:0000256" key="1">
    <source>
        <dbReference type="ARBA" id="ARBA00004496"/>
    </source>
</evidence>
<keyword evidence="3" id="KW-0963">Cytoplasm</keyword>
<dbReference type="Pfam" id="PF25789">
    <property type="entry name" value="TPR_NAA35"/>
    <property type="match status" value="1"/>
</dbReference>
<evidence type="ECO:0000313" key="8">
    <source>
        <dbReference type="Proteomes" id="UP001142055"/>
    </source>
</evidence>
<protein>
    <recommendedName>
        <fullName evidence="4">Protein MAK10 homolog</fullName>
    </recommendedName>
</protein>
<comment type="similarity">
    <text evidence="2">Belongs to the MAK10 family.</text>
</comment>
<dbReference type="InterPro" id="IPR057982">
    <property type="entry name" value="TPR_NAA35"/>
</dbReference>
<dbReference type="PANTHER" id="PTHR21373:SF0">
    <property type="entry name" value="N-ALPHA-ACETYLTRANSFERASE 35, NATC AUXILIARY SUBUNIT"/>
    <property type="match status" value="1"/>
</dbReference>
<dbReference type="EMBL" id="JAPWDV010000002">
    <property type="protein sequence ID" value="KAJ6220933.1"/>
    <property type="molecule type" value="Genomic_DNA"/>
</dbReference>
<accession>A0A9Q0M939</accession>
<dbReference type="GO" id="GO:0031417">
    <property type="term" value="C:NatC complex"/>
    <property type="evidence" value="ECO:0007669"/>
    <property type="project" value="InterPro"/>
</dbReference>
<dbReference type="Pfam" id="PF04112">
    <property type="entry name" value="Mak10"/>
    <property type="match status" value="2"/>
</dbReference>
<dbReference type="OMA" id="YSAHEYG"/>
<proteinExistence type="inferred from homology"/>
<dbReference type="AlphaFoldDB" id="A0A9Q0M939"/>
<dbReference type="InterPro" id="IPR057983">
    <property type="entry name" value="NAA35-like_N"/>
</dbReference>
<evidence type="ECO:0000313" key="7">
    <source>
        <dbReference type="EMBL" id="KAJ6220933.1"/>
    </source>
</evidence>
<evidence type="ECO:0000259" key="5">
    <source>
        <dbReference type="Pfam" id="PF04112"/>
    </source>
</evidence>
<gene>
    <name evidence="7" type="ORF">RDWZM_006745</name>
</gene>
<evidence type="ECO:0000256" key="2">
    <source>
        <dbReference type="ARBA" id="ARBA00006289"/>
    </source>
</evidence>
<dbReference type="InterPro" id="IPR007244">
    <property type="entry name" value="Naa35_N"/>
</dbReference>
<dbReference type="Proteomes" id="UP001142055">
    <property type="component" value="Chromosome 2"/>
</dbReference>
<feature type="domain" description="NAA35-like N-terminal" evidence="5">
    <location>
        <begin position="121"/>
        <end position="174"/>
    </location>
</feature>
<keyword evidence="8" id="KW-1185">Reference proteome</keyword>
<comment type="caution">
    <text evidence="7">The sequence shown here is derived from an EMBL/GenBank/DDBJ whole genome shotgun (WGS) entry which is preliminary data.</text>
</comment>
<feature type="domain" description="NAA35-like TPR repeats" evidence="6">
    <location>
        <begin position="327"/>
        <end position="704"/>
    </location>
</feature>
<organism evidence="7 8">
    <name type="scientific">Blomia tropicalis</name>
    <name type="common">Mite</name>
    <dbReference type="NCBI Taxonomy" id="40697"/>
    <lineage>
        <taxon>Eukaryota</taxon>
        <taxon>Metazoa</taxon>
        <taxon>Ecdysozoa</taxon>
        <taxon>Arthropoda</taxon>
        <taxon>Chelicerata</taxon>
        <taxon>Arachnida</taxon>
        <taxon>Acari</taxon>
        <taxon>Acariformes</taxon>
        <taxon>Sarcoptiformes</taxon>
        <taxon>Astigmata</taxon>
        <taxon>Glycyphagoidea</taxon>
        <taxon>Echimyopodidae</taxon>
        <taxon>Blomia</taxon>
    </lineage>
</organism>
<sequence length="709" mass="82832">MDIVKNYNTYLNWVDITEDFINASNELKLGELVHDDLFGLFDAMAAIELMDPKMDAGMVCNKSKKIFSFDEMIDMETIKIDSFTPAELIGIIDDTFSCMVTWFDGHSLAQTVFINLYLHNPNRITCKRLKSFAIVILKIVDMINDFVQQALVYEEEDFQPKTYNFNLASSVSFSKASTMIKVVEDDLTKLIAENTTEKNEWKALLVRYNFTKQLFILLNNYKKQISNNPTSVQTLKEFLLTINQCLSSCEELLKQWSDTIEFGIKPLVNDNVVVDHCKPDYPTILGFQPLINQRLLPPSFPRYTKIKSRSDTVNYLRMFLQRIRQLFRVTELVQFGDVIKFFNEFSKLTPSCVVSRSMLQLFYLPQTGLIFGETLFLKIVKESCKQFIKPPVLCNNINLDSGTKDIVDAFFNRCLVPFKNIIQTYGHNRARQREKIAVVLKDFVVIIEESITLDRYLSNKLNQNFIGFLQFWLLYYKLCFMSQYLLSGFELELYSLHEYSYMYMELEYIWDYTTLLLKRVAEMYLQSENSTNGTNCGKNNRKKHTKSKNRNQQLNFHEQEIMYYKGICLLAGAFHRIFLAFTIENKITQPEQNLNTERIRYNHRFLPLARFEGGLLSYDKYKERYDLFDKKSATKQLYIEAGQLLSQGRMQFECVKEPSLQDEIQTYVKVAKTNTIVINLLLSGHNTMAKPDLIFTDCTHFPIIKFAKS</sequence>
<feature type="domain" description="NAA35-like N-terminal" evidence="5">
    <location>
        <begin position="30"/>
        <end position="120"/>
    </location>
</feature>
<reference evidence="7" key="1">
    <citation type="submission" date="2022-12" db="EMBL/GenBank/DDBJ databases">
        <title>Genome assemblies of Blomia tropicalis.</title>
        <authorList>
            <person name="Cui Y."/>
        </authorList>
    </citation>
    <scope>NUCLEOTIDE SEQUENCE</scope>
    <source>
        <tissue evidence="7">Adult mites</tissue>
    </source>
</reference>
<dbReference type="PANTHER" id="PTHR21373">
    <property type="entry name" value="GLUCOSE REPRESSIBLE PROTEIN MAK10"/>
    <property type="match status" value="1"/>
</dbReference>